<dbReference type="PANTHER" id="PTHR37418:SF2">
    <property type="entry name" value="3-KETO-5-AMINOHEXANOATE CLEAVAGE ENZYME"/>
    <property type="match status" value="1"/>
</dbReference>
<comment type="cofactor">
    <cofactor evidence="1">
        <name>Zn(2+)</name>
        <dbReference type="ChEBI" id="CHEBI:29105"/>
    </cofactor>
</comment>
<evidence type="ECO:0000256" key="1">
    <source>
        <dbReference type="ARBA" id="ARBA00001947"/>
    </source>
</evidence>
<gene>
    <name evidence="5" type="ORF">SAMN02910417_01450</name>
</gene>
<keyword evidence="6" id="KW-1185">Reference proteome</keyword>
<proteinExistence type="predicted"/>
<dbReference type="Pfam" id="PF05853">
    <property type="entry name" value="BKACE"/>
    <property type="match status" value="1"/>
</dbReference>
<accession>A0A1G6BFT0</accession>
<dbReference type="AlphaFoldDB" id="A0A1G6BFT0"/>
<keyword evidence="4" id="KW-0862">Zinc</keyword>
<dbReference type="InterPro" id="IPR013785">
    <property type="entry name" value="Aldolase_TIM"/>
</dbReference>
<dbReference type="RefSeq" id="WP_090173695.1">
    <property type="nucleotide sequence ID" value="NZ_FMXR01000010.1"/>
</dbReference>
<keyword evidence="2" id="KW-0808">Transferase</keyword>
<protein>
    <submittedName>
        <fullName evidence="5">Uncharacterized conserved protein, DUF849 family</fullName>
    </submittedName>
</protein>
<dbReference type="GO" id="GO:0043720">
    <property type="term" value="F:3-keto-5-aminohexanoate cleavage activity"/>
    <property type="evidence" value="ECO:0007669"/>
    <property type="project" value="InterPro"/>
</dbReference>
<keyword evidence="3" id="KW-0479">Metal-binding</keyword>
<evidence type="ECO:0000256" key="3">
    <source>
        <dbReference type="ARBA" id="ARBA00022723"/>
    </source>
</evidence>
<evidence type="ECO:0000256" key="2">
    <source>
        <dbReference type="ARBA" id="ARBA00022679"/>
    </source>
</evidence>
<organism evidence="5 6">
    <name type="scientific">Eubacterium oxidoreducens</name>
    <dbReference type="NCBI Taxonomy" id="1732"/>
    <lineage>
        <taxon>Bacteria</taxon>
        <taxon>Bacillati</taxon>
        <taxon>Bacillota</taxon>
        <taxon>Clostridia</taxon>
        <taxon>Eubacteriales</taxon>
        <taxon>Eubacteriaceae</taxon>
        <taxon>Eubacterium</taxon>
    </lineage>
</organism>
<dbReference type="PANTHER" id="PTHR37418">
    <property type="entry name" value="3-KETO-5-AMINOHEXANOATE CLEAVAGE ENZYME-RELATED"/>
    <property type="match status" value="1"/>
</dbReference>
<dbReference type="EMBL" id="FMXR01000010">
    <property type="protein sequence ID" value="SDB19416.1"/>
    <property type="molecule type" value="Genomic_DNA"/>
</dbReference>
<evidence type="ECO:0000313" key="6">
    <source>
        <dbReference type="Proteomes" id="UP000199228"/>
    </source>
</evidence>
<dbReference type="Proteomes" id="UP000199228">
    <property type="component" value="Unassembled WGS sequence"/>
</dbReference>
<sequence>MDKAFRNKRIITAAVTGAWPKKENNPNVPMTPEEIADDVYACWKAGAAIAHLHMRDDDGNGVMDPVRFKKTKELIETKYPDCDIIINMTTSGDIHADDEIRVAHVKELKPEMASYDCGSMNWLHSGLFINSPKFLEDCGLLFQELNVKPEIEAFDPGMIANAAYYIKKGVLKTPVHFQFCMGCANGITGTMKNLVFMKETAEELVGKDNFTWSCFGVGHSAMEMMYGAVAMGGSIRVGMEDNVMYSKGVLAESNAQFVERAKRVIEEFGCEVATPDEARQMLNLK</sequence>
<dbReference type="STRING" id="1732.SAMN02910417_01450"/>
<dbReference type="Gene3D" id="3.20.20.70">
    <property type="entry name" value="Aldolase class I"/>
    <property type="match status" value="1"/>
</dbReference>
<evidence type="ECO:0000256" key="4">
    <source>
        <dbReference type="ARBA" id="ARBA00022833"/>
    </source>
</evidence>
<evidence type="ECO:0000313" key="5">
    <source>
        <dbReference type="EMBL" id="SDB19416.1"/>
    </source>
</evidence>
<reference evidence="5 6" key="1">
    <citation type="submission" date="2016-10" db="EMBL/GenBank/DDBJ databases">
        <authorList>
            <person name="de Groot N.N."/>
        </authorList>
    </citation>
    <scope>NUCLEOTIDE SEQUENCE [LARGE SCALE GENOMIC DNA]</scope>
    <source>
        <strain evidence="5 6">DSM 3217</strain>
    </source>
</reference>
<dbReference type="InterPro" id="IPR008567">
    <property type="entry name" value="BKACE"/>
</dbReference>
<name>A0A1G6BFT0_EUBOX</name>
<dbReference type="GO" id="GO:0046872">
    <property type="term" value="F:metal ion binding"/>
    <property type="evidence" value="ECO:0007669"/>
    <property type="project" value="UniProtKB-KW"/>
</dbReference>
<dbReference type="OrthoDB" id="63399at2"/>